<sequence length="88" mass="9650">MNVSGQSDPWSRVTEQTAISLNSGRSGGSDGGADEIPPLGHLVVMRFRLLVTDHHGLRCPLLVMNVLWKLTKSVVFGLIVERVLLGWK</sequence>
<dbReference type="EMBL" id="AP024430">
    <property type="protein sequence ID" value="BCS02319.1"/>
    <property type="molecule type" value="Genomic_DNA"/>
</dbReference>
<evidence type="ECO:0000313" key="2">
    <source>
        <dbReference type="Proteomes" id="UP000661280"/>
    </source>
</evidence>
<dbReference type="RefSeq" id="XP_041546081.1">
    <property type="nucleotide sequence ID" value="XM_041692725.1"/>
</dbReference>
<reference evidence="1" key="2">
    <citation type="submission" date="2021-02" db="EMBL/GenBank/DDBJ databases">
        <title>Aspergillus luchuensis mut. kawachii IFO 4304 genome sequence.</title>
        <authorList>
            <person name="Mori K."/>
            <person name="Kadooka C."/>
            <person name="Goto M."/>
            <person name="Futagami T."/>
        </authorList>
    </citation>
    <scope>NUCLEOTIDE SEQUENCE</scope>
    <source>
        <strain evidence="1">IFO 4308</strain>
    </source>
</reference>
<accession>A0A7R8A158</accession>
<dbReference type="AlphaFoldDB" id="A0A7R8A158"/>
<dbReference type="Proteomes" id="UP000661280">
    <property type="component" value="Chromosome 6"/>
</dbReference>
<evidence type="ECO:0000313" key="1">
    <source>
        <dbReference type="EMBL" id="BCS02319.1"/>
    </source>
</evidence>
<dbReference type="GeneID" id="64963640"/>
<keyword evidence="2" id="KW-1185">Reference proteome</keyword>
<dbReference type="KEGG" id="aluc:AKAW2_60583A"/>
<gene>
    <name evidence="1" type="ORF">AKAW2_60583A</name>
</gene>
<proteinExistence type="predicted"/>
<protein>
    <submittedName>
        <fullName evidence="1">Uncharacterized protein</fullName>
    </submittedName>
</protein>
<reference evidence="1" key="1">
    <citation type="submission" date="2021-01" db="EMBL/GenBank/DDBJ databases">
        <authorList>
            <consortium name="Aspergillus luchuensis mut. kawachii IFO 4304 genome sequencing consortium"/>
            <person name="Kazuki M."/>
            <person name="Futagami T."/>
        </authorList>
    </citation>
    <scope>NUCLEOTIDE SEQUENCE</scope>
    <source>
        <strain evidence="1">IFO 4308</strain>
    </source>
</reference>
<organism evidence="1 2">
    <name type="scientific">Aspergillus kawachii</name>
    <name type="common">White koji mold</name>
    <name type="synonym">Aspergillus awamori var. kawachi</name>
    <dbReference type="NCBI Taxonomy" id="1069201"/>
    <lineage>
        <taxon>Eukaryota</taxon>
        <taxon>Fungi</taxon>
        <taxon>Dikarya</taxon>
        <taxon>Ascomycota</taxon>
        <taxon>Pezizomycotina</taxon>
        <taxon>Eurotiomycetes</taxon>
        <taxon>Eurotiomycetidae</taxon>
        <taxon>Eurotiales</taxon>
        <taxon>Aspergillaceae</taxon>
        <taxon>Aspergillus</taxon>
        <taxon>Aspergillus subgen. Circumdati</taxon>
    </lineage>
</organism>
<name>A0A7R8A158_ASPKA</name>